<name>A0A3Q3LN43_9TELE</name>
<keyword evidence="4" id="KW-0011">Acute phase</keyword>
<dbReference type="GO" id="GO:0005615">
    <property type="term" value="C:extracellular space"/>
    <property type="evidence" value="ECO:0007669"/>
    <property type="project" value="UniProtKB-KW"/>
</dbReference>
<evidence type="ECO:0000256" key="6">
    <source>
        <dbReference type="ARBA" id="ARBA00022525"/>
    </source>
</evidence>
<protein>
    <recommendedName>
        <fullName evidence="3">Interleukin-6</fullName>
    </recommendedName>
</protein>
<evidence type="ECO:0000256" key="7">
    <source>
        <dbReference type="ARBA" id="ARBA00023030"/>
    </source>
</evidence>
<dbReference type="GO" id="GO:0006953">
    <property type="term" value="P:acute-phase response"/>
    <property type="evidence" value="ECO:0007669"/>
    <property type="project" value="UniProtKB-KW"/>
</dbReference>
<keyword evidence="11" id="KW-1185">Reference proteome</keyword>
<dbReference type="InterPro" id="IPR003574">
    <property type="entry name" value="IL-6-like"/>
</dbReference>
<keyword evidence="6" id="KW-0964">Secreted</keyword>
<dbReference type="GO" id="GO:0005138">
    <property type="term" value="F:interleukin-6 receptor binding"/>
    <property type="evidence" value="ECO:0007669"/>
    <property type="project" value="InterPro"/>
</dbReference>
<evidence type="ECO:0000256" key="1">
    <source>
        <dbReference type="ARBA" id="ARBA00004613"/>
    </source>
</evidence>
<evidence type="ECO:0000256" key="2">
    <source>
        <dbReference type="ARBA" id="ARBA00007432"/>
    </source>
</evidence>
<dbReference type="Ensembl" id="ENSMAMT00000016022.2">
    <property type="protein sequence ID" value="ENSMAMP00000015593.1"/>
    <property type="gene ID" value="ENSMAMG00000010281.2"/>
</dbReference>
<organism evidence="10 11">
    <name type="scientific">Mastacembelus armatus</name>
    <name type="common">zig-zag eel</name>
    <dbReference type="NCBI Taxonomy" id="205130"/>
    <lineage>
        <taxon>Eukaryota</taxon>
        <taxon>Metazoa</taxon>
        <taxon>Chordata</taxon>
        <taxon>Craniata</taxon>
        <taxon>Vertebrata</taxon>
        <taxon>Euteleostomi</taxon>
        <taxon>Actinopterygii</taxon>
        <taxon>Neopterygii</taxon>
        <taxon>Teleostei</taxon>
        <taxon>Neoteleostei</taxon>
        <taxon>Acanthomorphata</taxon>
        <taxon>Anabantaria</taxon>
        <taxon>Synbranchiformes</taxon>
        <taxon>Mastacembelidae</taxon>
        <taxon>Mastacembelus</taxon>
    </lineage>
</organism>
<dbReference type="PROSITE" id="PS00254">
    <property type="entry name" value="INTERLEUKIN_6"/>
    <property type="match status" value="1"/>
</dbReference>
<evidence type="ECO:0000256" key="3">
    <source>
        <dbReference type="ARBA" id="ARBA00019464"/>
    </source>
</evidence>
<comment type="function">
    <text evidence="9">Cytokine with a wide variety of biological functions in immunity, tissue regeneration, and metabolism. Binds to IL6R, then the complex associates to the signaling subunit IL6ST/gp130 to trigger the intracellular IL6-signaling pathway. The interaction with the membrane-bound IL6R and IL6ST stimulates 'classic signaling', whereas the binding of IL6 and soluble IL6R to IL6ST stimulates 'trans-signaling'. Alternatively, 'cluster signaling' occurs when membrane-bound IL6:IL6R complexes on transmitter cells activate IL6ST receptors on neighboring receiver cells.</text>
</comment>
<dbReference type="Proteomes" id="UP000261640">
    <property type="component" value="Unplaced"/>
</dbReference>
<reference evidence="10" key="1">
    <citation type="submission" date="2025-08" db="UniProtKB">
        <authorList>
            <consortium name="Ensembl"/>
        </authorList>
    </citation>
    <scope>IDENTIFICATION</scope>
</reference>
<keyword evidence="7" id="KW-0339">Growth factor</keyword>
<keyword evidence="5" id="KW-0202">Cytokine</keyword>
<dbReference type="PANTHER" id="PTHR48494:SF1">
    <property type="entry name" value="INTERLEUKIN-6"/>
    <property type="match status" value="1"/>
</dbReference>
<reference evidence="10" key="2">
    <citation type="submission" date="2025-09" db="UniProtKB">
        <authorList>
            <consortium name="Ensembl"/>
        </authorList>
    </citation>
    <scope>IDENTIFICATION</scope>
</reference>
<evidence type="ECO:0000256" key="8">
    <source>
        <dbReference type="ARBA" id="ARBA00023157"/>
    </source>
</evidence>
<dbReference type="GO" id="GO:0030154">
    <property type="term" value="P:cell differentiation"/>
    <property type="evidence" value="ECO:0007669"/>
    <property type="project" value="InterPro"/>
</dbReference>
<accession>A0A3Q3LN43</accession>
<sequence>MPSELSKGLPACAVHVSFVYSSFHSFTLALPVRTDAYLLSAVMLGALLMCAPGAPVENATTESLAGETSGEEEGKPPNQLAAVLMSILGVTQQHKQEFQKEFVNMGYETDDYKIASLPAVCPRFNFSKEACRHRLVEGLSKYSALLKHVEREYPNSSILSQVKHKVGPLIQLIKEEMRNSEGVTVLTGSQKEQLLKDLNHHDAFHRKMTAHSILEQFHIFLVEGKRALFNKKAKHRRSAIRSTIAPTHLFYTKF</sequence>
<dbReference type="GO" id="GO:0005125">
    <property type="term" value="F:cytokine activity"/>
    <property type="evidence" value="ECO:0007669"/>
    <property type="project" value="UniProtKB-KW"/>
</dbReference>
<evidence type="ECO:0000256" key="5">
    <source>
        <dbReference type="ARBA" id="ARBA00022514"/>
    </source>
</evidence>
<dbReference type="GeneTree" id="ENSGT00390000000878"/>
<evidence type="ECO:0000256" key="4">
    <source>
        <dbReference type="ARBA" id="ARBA00022486"/>
    </source>
</evidence>
<comment type="similarity">
    <text evidence="2">Belongs to the IL-6 superfamily.</text>
</comment>
<comment type="subcellular location">
    <subcellularLocation>
        <location evidence="1">Secreted</location>
    </subcellularLocation>
</comment>
<evidence type="ECO:0000256" key="9">
    <source>
        <dbReference type="ARBA" id="ARBA00023441"/>
    </source>
</evidence>
<keyword evidence="8" id="KW-1015">Disulfide bond</keyword>
<dbReference type="GO" id="GO:0008083">
    <property type="term" value="F:growth factor activity"/>
    <property type="evidence" value="ECO:0007669"/>
    <property type="project" value="UniProtKB-KW"/>
</dbReference>
<dbReference type="Pfam" id="PF00489">
    <property type="entry name" value="IL6"/>
    <property type="match status" value="1"/>
</dbReference>
<dbReference type="InParanoid" id="A0A3Q3LN43"/>
<dbReference type="InterPro" id="IPR030473">
    <property type="entry name" value="IL6/GCSF/MGF_CS"/>
</dbReference>
<dbReference type="InterPro" id="IPR009079">
    <property type="entry name" value="4_helix_cytokine-like_core"/>
</dbReference>
<dbReference type="SUPFAM" id="SSF47266">
    <property type="entry name" value="4-helical cytokines"/>
    <property type="match status" value="1"/>
</dbReference>
<evidence type="ECO:0000313" key="10">
    <source>
        <dbReference type="Ensembl" id="ENSMAMP00000015593.1"/>
    </source>
</evidence>
<dbReference type="STRING" id="205130.ENSMAMP00000015593"/>
<proteinExistence type="inferred from homology"/>
<dbReference type="PANTHER" id="PTHR48494">
    <property type="entry name" value="INTERLEUKIN-6"/>
    <property type="match status" value="1"/>
</dbReference>
<dbReference type="AlphaFoldDB" id="A0A3Q3LN43"/>
<dbReference type="Gene3D" id="1.20.1250.10">
    <property type="match status" value="1"/>
</dbReference>
<evidence type="ECO:0000313" key="11">
    <source>
        <dbReference type="Proteomes" id="UP000261640"/>
    </source>
</evidence>